<keyword evidence="4" id="KW-1185">Reference proteome</keyword>
<evidence type="ECO:0000313" key="2">
    <source>
        <dbReference type="EMBL" id="MDO3657115.1"/>
    </source>
</evidence>
<dbReference type="OrthoDB" id="1271971at2"/>
<proteinExistence type="predicted"/>
<accession>R9B980</accession>
<gene>
    <name evidence="1" type="ORF">F896_01475</name>
    <name evidence="2" type="ORF">Q3V53_07845</name>
</gene>
<dbReference type="AlphaFoldDB" id="R9B980"/>
<dbReference type="Proteomes" id="UP000016203">
    <property type="component" value="Unassembled WGS sequence"/>
</dbReference>
<dbReference type="HOGENOM" id="CLU_2598090_0_0_6"/>
<reference evidence="1 3" key="1">
    <citation type="submission" date="2013-03" db="EMBL/GenBank/DDBJ databases">
        <title>The Genome Sequence of Acinetobacter sp. CIP 110321.</title>
        <authorList>
            <consortium name="The Broad Institute Genome Sequencing Platform"/>
            <consortium name="The Broad Institute Genome Sequencing Center for Infectious Disease"/>
            <person name="Cerqueira G."/>
            <person name="Feldgarden M."/>
            <person name="Courvalin P."/>
            <person name="Perichon B."/>
            <person name="Grillot-Courvalin C."/>
            <person name="Clermont D."/>
            <person name="Rocha E."/>
            <person name="Yoon E.-J."/>
            <person name="Nemec A."/>
            <person name="Walker B."/>
            <person name="Young S.K."/>
            <person name="Zeng Q."/>
            <person name="Gargeya S."/>
            <person name="Fitzgerald M."/>
            <person name="Haas B."/>
            <person name="Abouelleil A."/>
            <person name="Alvarado L."/>
            <person name="Arachchi H.M."/>
            <person name="Berlin A.M."/>
            <person name="Chapman S.B."/>
            <person name="Dewar J."/>
            <person name="Goldberg J."/>
            <person name="Griggs A."/>
            <person name="Gujja S."/>
            <person name="Hansen M."/>
            <person name="Howarth C."/>
            <person name="Imamovic A."/>
            <person name="Larimer J."/>
            <person name="McCowan C."/>
            <person name="Murphy C."/>
            <person name="Neiman D."/>
            <person name="Pearson M."/>
            <person name="Priest M."/>
            <person name="Roberts A."/>
            <person name="Saif S."/>
            <person name="Shea T."/>
            <person name="Sisk P."/>
            <person name="Sykes S."/>
            <person name="Wortman J."/>
            <person name="Nusbaum C."/>
            <person name="Birren B."/>
        </authorList>
    </citation>
    <scope>NUCLEOTIDE SEQUENCE [LARGE SCALE GENOMIC DNA]</scope>
    <source>
        <strain evidence="1 3">CIP 110321</strain>
    </source>
</reference>
<protein>
    <submittedName>
        <fullName evidence="1">Uncharacterized protein</fullName>
    </submittedName>
</protein>
<evidence type="ECO:0000313" key="1">
    <source>
        <dbReference type="EMBL" id="EOR08941.1"/>
    </source>
</evidence>
<evidence type="ECO:0000313" key="3">
    <source>
        <dbReference type="Proteomes" id="UP000016203"/>
    </source>
</evidence>
<organism evidence="1 3">
    <name type="scientific">Acinetobacter genomosp. 15BJ</name>
    <dbReference type="NCBI Taxonomy" id="106651"/>
    <lineage>
        <taxon>Bacteria</taxon>
        <taxon>Pseudomonadati</taxon>
        <taxon>Pseudomonadota</taxon>
        <taxon>Gammaproteobacteria</taxon>
        <taxon>Moraxellales</taxon>
        <taxon>Moraxellaceae</taxon>
        <taxon>Acinetobacter</taxon>
    </lineage>
</organism>
<comment type="caution">
    <text evidence="1">The sequence shown here is derived from an EMBL/GenBank/DDBJ whole genome shotgun (WGS) entry which is preliminary data.</text>
</comment>
<dbReference type="Proteomes" id="UP001168902">
    <property type="component" value="Unassembled WGS sequence"/>
</dbReference>
<dbReference type="EMBL" id="AQFL01000009">
    <property type="protein sequence ID" value="EOR08941.1"/>
    <property type="molecule type" value="Genomic_DNA"/>
</dbReference>
<evidence type="ECO:0000313" key="4">
    <source>
        <dbReference type="Proteomes" id="UP001168902"/>
    </source>
</evidence>
<dbReference type="RefSeq" id="WP_016163235.1">
    <property type="nucleotide sequence ID" value="NZ_JAKZGC010000003.1"/>
</dbReference>
<name>R9B980_9GAMM</name>
<reference evidence="2 4" key="2">
    <citation type="submission" date="2023-07" db="EMBL/GenBank/DDBJ databases">
        <title>A novel proteolytic Acinetobacter species.</title>
        <authorList>
            <person name="Nemec A."/>
            <person name="Radolfova-Krizova L."/>
        </authorList>
    </citation>
    <scope>NUCLEOTIDE SEQUENCE [LARGE SCALE GENOMIC DNA]</scope>
    <source>
        <strain evidence="2 4">NIPH 1865</strain>
    </source>
</reference>
<dbReference type="EMBL" id="JAUMJH010000015">
    <property type="protein sequence ID" value="MDO3657115.1"/>
    <property type="molecule type" value="Genomic_DNA"/>
</dbReference>
<sequence>MRLKYCKSKAIPRGDNATAEAHTGGKTTSKFTSWTTDINVARRFATEGNFGNGVILQKNILENTMIRTRIQFYLMKVKF</sequence>